<dbReference type="InterPro" id="IPR011856">
    <property type="entry name" value="tRNA_endonuc-like_dom_sf"/>
</dbReference>
<evidence type="ECO:0000313" key="1">
    <source>
        <dbReference type="EMBL" id="KKM19224.1"/>
    </source>
</evidence>
<dbReference type="GO" id="GO:0003676">
    <property type="term" value="F:nucleic acid binding"/>
    <property type="evidence" value="ECO:0007669"/>
    <property type="project" value="InterPro"/>
</dbReference>
<protein>
    <recommendedName>
        <fullName evidence="2">Holliday junction resolvase</fullName>
    </recommendedName>
</protein>
<sequence length="103" mass="11649">MAVPKWLKDKTPQEKGRRYEKKLAKKLGVKAQPGSGAFPFYKEDIELDKCLIQVKHTGKKQFTLKADDLKTLVRSAVKIGKAPIMIVKLGGREWAITPWDKGK</sequence>
<dbReference type="EMBL" id="LAZR01014039">
    <property type="protein sequence ID" value="KKM19224.1"/>
    <property type="molecule type" value="Genomic_DNA"/>
</dbReference>
<dbReference type="AlphaFoldDB" id="A0A0F9IHE6"/>
<comment type="caution">
    <text evidence="1">The sequence shown here is derived from an EMBL/GenBank/DDBJ whole genome shotgun (WGS) entry which is preliminary data.</text>
</comment>
<reference evidence="1" key="1">
    <citation type="journal article" date="2015" name="Nature">
        <title>Complex archaea that bridge the gap between prokaryotes and eukaryotes.</title>
        <authorList>
            <person name="Spang A."/>
            <person name="Saw J.H."/>
            <person name="Jorgensen S.L."/>
            <person name="Zaremba-Niedzwiedzka K."/>
            <person name="Martijn J."/>
            <person name="Lind A.E."/>
            <person name="van Eijk R."/>
            <person name="Schleper C."/>
            <person name="Guy L."/>
            <person name="Ettema T.J."/>
        </authorList>
    </citation>
    <scope>NUCLEOTIDE SEQUENCE</scope>
</reference>
<proteinExistence type="predicted"/>
<dbReference type="Gene3D" id="3.40.1350.10">
    <property type="match status" value="1"/>
</dbReference>
<accession>A0A0F9IHE6</accession>
<gene>
    <name evidence="1" type="ORF">LCGC14_1657830</name>
</gene>
<name>A0A0F9IHE6_9ZZZZ</name>
<evidence type="ECO:0008006" key="2">
    <source>
        <dbReference type="Google" id="ProtNLM"/>
    </source>
</evidence>
<organism evidence="1">
    <name type="scientific">marine sediment metagenome</name>
    <dbReference type="NCBI Taxonomy" id="412755"/>
    <lineage>
        <taxon>unclassified sequences</taxon>
        <taxon>metagenomes</taxon>
        <taxon>ecological metagenomes</taxon>
    </lineage>
</organism>